<evidence type="ECO:0000313" key="4">
    <source>
        <dbReference type="Proteomes" id="UP000177596"/>
    </source>
</evidence>
<dbReference type="GO" id="GO:0003677">
    <property type="term" value="F:DNA binding"/>
    <property type="evidence" value="ECO:0007669"/>
    <property type="project" value="InterPro"/>
</dbReference>
<reference evidence="3 4" key="1">
    <citation type="journal article" date="2016" name="Nat. Commun.">
        <title>Thousands of microbial genomes shed light on interconnected biogeochemical processes in an aquifer system.</title>
        <authorList>
            <person name="Anantharaman K."/>
            <person name="Brown C.T."/>
            <person name="Hug L.A."/>
            <person name="Sharon I."/>
            <person name="Castelle C.J."/>
            <person name="Probst A.J."/>
            <person name="Thomas B.C."/>
            <person name="Singh A."/>
            <person name="Wilkins M.J."/>
            <person name="Karaoz U."/>
            <person name="Brodie E.L."/>
            <person name="Williams K.H."/>
            <person name="Hubbard S.S."/>
            <person name="Banfield J.F."/>
        </authorList>
    </citation>
    <scope>NUCLEOTIDE SEQUENCE [LARGE SCALE GENOMIC DNA]</scope>
</reference>
<name>A0A1F8DI62_9BACT</name>
<dbReference type="Gene3D" id="3.30.70.1290">
    <property type="entry name" value="Transposase IS200-like"/>
    <property type="match status" value="1"/>
</dbReference>
<dbReference type="Gene3D" id="2.30.30.40">
    <property type="entry name" value="SH3 Domains"/>
    <property type="match status" value="1"/>
</dbReference>
<proteinExistence type="predicted"/>
<dbReference type="GO" id="GO:0004803">
    <property type="term" value="F:transposase activity"/>
    <property type="evidence" value="ECO:0007669"/>
    <property type="project" value="InterPro"/>
</dbReference>
<protein>
    <recommendedName>
        <fullName evidence="2">Transposase IS200-like domain-containing protein</fullName>
    </recommendedName>
</protein>
<comment type="caution">
    <text evidence="3">The sequence shown here is derived from an EMBL/GenBank/DDBJ whole genome shotgun (WGS) entry which is preliminary data.</text>
</comment>
<accession>A0A1F8DI62</accession>
<dbReference type="SUPFAM" id="SSF143422">
    <property type="entry name" value="Transposase IS200-like"/>
    <property type="match status" value="1"/>
</dbReference>
<gene>
    <name evidence="3" type="ORF">A2573_00485</name>
</gene>
<dbReference type="PANTHER" id="PTHR34322">
    <property type="entry name" value="TRANSPOSASE, Y1_TNP DOMAIN-CONTAINING"/>
    <property type="match status" value="1"/>
</dbReference>
<feature type="region of interest" description="Disordered" evidence="1">
    <location>
        <begin position="293"/>
        <end position="313"/>
    </location>
</feature>
<dbReference type="AlphaFoldDB" id="A0A1F8DI62"/>
<dbReference type="GO" id="GO:0006313">
    <property type="term" value="P:DNA transposition"/>
    <property type="evidence" value="ECO:0007669"/>
    <property type="project" value="InterPro"/>
</dbReference>
<dbReference type="InterPro" id="IPR036515">
    <property type="entry name" value="Transposase_17_sf"/>
</dbReference>
<sequence length="386" mass="43385">MPAKLLRRVAEEGTFSHIYNNGVENIAIFKDRQDFEVFLGFLKDYLSPVSSEVPKKEFTIEGRSFRGTPRQPKNYLGRVELIAYRLTPTHFHLILHQNTPDSLGNFIRSLCTRYSIYFNKKYSHSGALFNGPYKSVYIKGISQLLHFTRYLHRSPDNGEDPVKIYTSYPEYIGQRQSSWVKTNAVLSVKGVDEYKDFVEKYQLNQEERDILEGVPFDVKAPHKEEVLYAPDTVSASSHGTPELSHKAPPTDLKPRPRIFEYGLAMGVFIVLLSFGLNNVRVSQARYSTNSPVLSESTSIMPSPTAALPPTGSPEPKIMVTVKTADASVSANIRKEPSFQAEIIGMAKNGEVFESVSIGPEWNEIKLNDGSIGFILSKLVLIDQTNI</sequence>
<evidence type="ECO:0000259" key="2">
    <source>
        <dbReference type="SMART" id="SM01321"/>
    </source>
</evidence>
<dbReference type="InterPro" id="IPR003646">
    <property type="entry name" value="SH3-like_bac-type"/>
</dbReference>
<evidence type="ECO:0000256" key="1">
    <source>
        <dbReference type="SAM" id="MobiDB-lite"/>
    </source>
</evidence>
<dbReference type="Proteomes" id="UP000177596">
    <property type="component" value="Unassembled WGS sequence"/>
</dbReference>
<dbReference type="SMART" id="SM01321">
    <property type="entry name" value="Y1_Tnp"/>
    <property type="match status" value="1"/>
</dbReference>
<evidence type="ECO:0000313" key="3">
    <source>
        <dbReference type="EMBL" id="OGM87729.1"/>
    </source>
</evidence>
<organism evidence="3 4">
    <name type="scientific">Candidatus Woesebacteria bacterium RIFOXYD1_FULL_43_18</name>
    <dbReference type="NCBI Taxonomy" id="1802551"/>
    <lineage>
        <taxon>Bacteria</taxon>
        <taxon>Candidatus Woeseibacteriota</taxon>
    </lineage>
</organism>
<feature type="domain" description="Transposase IS200-like" evidence="2">
    <location>
        <begin position="11"/>
        <end position="154"/>
    </location>
</feature>
<dbReference type="InterPro" id="IPR002686">
    <property type="entry name" value="Transposase_17"/>
</dbReference>
<dbReference type="PANTHER" id="PTHR34322:SF2">
    <property type="entry name" value="TRANSPOSASE IS200-LIKE DOMAIN-CONTAINING PROTEIN"/>
    <property type="match status" value="1"/>
</dbReference>
<dbReference type="EMBL" id="MGIL01000022">
    <property type="protein sequence ID" value="OGM87729.1"/>
    <property type="molecule type" value="Genomic_DNA"/>
</dbReference>
<dbReference type="Pfam" id="PF08239">
    <property type="entry name" value="SH3_3"/>
    <property type="match status" value="1"/>
</dbReference>